<reference evidence="2" key="1">
    <citation type="submission" date="2019-10" db="EMBL/GenBank/DDBJ databases">
        <title>Conservation and host-specific expression of non-tandemly repeated heterogenous ribosome RNA gene in arbuscular mycorrhizal fungi.</title>
        <authorList>
            <person name="Maeda T."/>
            <person name="Kobayashi Y."/>
            <person name="Nakagawa T."/>
            <person name="Ezawa T."/>
            <person name="Yamaguchi K."/>
            <person name="Bino T."/>
            <person name="Nishimoto Y."/>
            <person name="Shigenobu S."/>
            <person name="Kawaguchi M."/>
        </authorList>
    </citation>
    <scope>NUCLEOTIDE SEQUENCE</scope>
    <source>
        <strain evidence="2">HR1</strain>
    </source>
</reference>
<dbReference type="EMBL" id="BLAL01000206">
    <property type="protein sequence ID" value="GES91683.1"/>
    <property type="molecule type" value="Genomic_DNA"/>
</dbReference>
<evidence type="ECO:0000313" key="3">
    <source>
        <dbReference type="Proteomes" id="UP000615446"/>
    </source>
</evidence>
<dbReference type="GO" id="GO:0008168">
    <property type="term" value="F:methyltransferase activity"/>
    <property type="evidence" value="ECO:0007669"/>
    <property type="project" value="UniProtKB-KW"/>
</dbReference>
<dbReference type="Pfam" id="PF13649">
    <property type="entry name" value="Methyltransf_25"/>
    <property type="match status" value="1"/>
</dbReference>
<keyword evidence="2" id="KW-0808">Transferase</keyword>
<dbReference type="AlphaFoldDB" id="A0A8H3QTK1"/>
<dbReference type="GO" id="GO:0032259">
    <property type="term" value="P:methylation"/>
    <property type="evidence" value="ECO:0007669"/>
    <property type="project" value="UniProtKB-KW"/>
</dbReference>
<evidence type="ECO:0000259" key="1">
    <source>
        <dbReference type="Pfam" id="PF13649"/>
    </source>
</evidence>
<evidence type="ECO:0000313" key="2">
    <source>
        <dbReference type="EMBL" id="GES91683.1"/>
    </source>
</evidence>
<name>A0A8H3QTK1_9GLOM</name>
<proteinExistence type="predicted"/>
<gene>
    <name evidence="2" type="ORF">RCL2_001848900</name>
</gene>
<dbReference type="PANTHER" id="PTHR43591:SF110">
    <property type="entry name" value="RHODANESE DOMAIN-CONTAINING PROTEIN"/>
    <property type="match status" value="1"/>
</dbReference>
<keyword evidence="2" id="KW-0489">Methyltransferase</keyword>
<organism evidence="2 3">
    <name type="scientific">Rhizophagus clarus</name>
    <dbReference type="NCBI Taxonomy" id="94130"/>
    <lineage>
        <taxon>Eukaryota</taxon>
        <taxon>Fungi</taxon>
        <taxon>Fungi incertae sedis</taxon>
        <taxon>Mucoromycota</taxon>
        <taxon>Glomeromycotina</taxon>
        <taxon>Glomeromycetes</taxon>
        <taxon>Glomerales</taxon>
        <taxon>Glomeraceae</taxon>
        <taxon>Rhizophagus</taxon>
    </lineage>
</organism>
<dbReference type="CDD" id="cd02440">
    <property type="entry name" value="AdoMet_MTases"/>
    <property type="match status" value="1"/>
</dbReference>
<dbReference type="Gene3D" id="3.40.50.150">
    <property type="entry name" value="Vaccinia Virus protein VP39"/>
    <property type="match status" value="1"/>
</dbReference>
<feature type="domain" description="Methyltransferase" evidence="1">
    <location>
        <begin position="64"/>
        <end position="157"/>
    </location>
</feature>
<dbReference type="OrthoDB" id="2363476at2759"/>
<comment type="caution">
    <text evidence="2">The sequence shown here is derived from an EMBL/GenBank/DDBJ whole genome shotgun (WGS) entry which is preliminary data.</text>
</comment>
<dbReference type="InterPro" id="IPR041698">
    <property type="entry name" value="Methyltransf_25"/>
</dbReference>
<protein>
    <submittedName>
        <fullName evidence="2">S-adenosyl-L-methionine-dependent methyltransferase</fullName>
    </submittedName>
</protein>
<accession>A0A8H3QTK1</accession>
<dbReference type="SUPFAM" id="SSF53335">
    <property type="entry name" value="S-adenosyl-L-methionine-dependent methyltransferases"/>
    <property type="match status" value="1"/>
</dbReference>
<sequence>MNESSYVECEDDYEEEEVAEVDFRKEGYRNDQLYCAHLMLKQAWNGNFGAPVNDLLSSNSDAKVLDFGCGSGYWTLEMATEYPSPKFYGINPVASFPGSVLPRNVEFIVSNVLTDTLPFKDAEFDYVFARNIMFTFHKPNFESIVMKEILRVLKPGGYIEFVEEEIIEGHNRGKALMHWNIDGLKVWLESQKIDYEIICRFKECLQSTNQLKDITEQKLKIPIGKSNGFIGELAAEYIMCTVKSMADNLMPIMNLTNEEYDHLVEEIEKEVKENEEEYNAYFHFRRYFAIKILKENSALRRTIILPLLREIYNGIFMAICVRDLNLSLHISESFVSVQVQVMKLINWTANTSSDNTLNIWHNNSIL</sequence>
<dbReference type="Proteomes" id="UP000615446">
    <property type="component" value="Unassembled WGS sequence"/>
</dbReference>
<dbReference type="InterPro" id="IPR029063">
    <property type="entry name" value="SAM-dependent_MTases_sf"/>
</dbReference>
<dbReference type="PANTHER" id="PTHR43591">
    <property type="entry name" value="METHYLTRANSFERASE"/>
    <property type="match status" value="1"/>
</dbReference>